<accession>A0A7D9I5V7</accession>
<evidence type="ECO:0000313" key="1">
    <source>
        <dbReference type="EMBL" id="CAB3999189.1"/>
    </source>
</evidence>
<organism evidence="1 2">
    <name type="scientific">Paramuricea clavata</name>
    <name type="common">Red gorgonian</name>
    <name type="synonym">Violescent sea-whip</name>
    <dbReference type="NCBI Taxonomy" id="317549"/>
    <lineage>
        <taxon>Eukaryota</taxon>
        <taxon>Metazoa</taxon>
        <taxon>Cnidaria</taxon>
        <taxon>Anthozoa</taxon>
        <taxon>Octocorallia</taxon>
        <taxon>Malacalcyonacea</taxon>
        <taxon>Plexauridae</taxon>
        <taxon>Paramuricea</taxon>
    </lineage>
</organism>
<dbReference type="Proteomes" id="UP001152795">
    <property type="component" value="Unassembled WGS sequence"/>
</dbReference>
<protein>
    <submittedName>
        <fullName evidence="1">Uncharacterized protein</fullName>
    </submittedName>
</protein>
<comment type="caution">
    <text evidence="1">The sequence shown here is derived from an EMBL/GenBank/DDBJ whole genome shotgun (WGS) entry which is preliminary data.</text>
</comment>
<reference evidence="1" key="1">
    <citation type="submission" date="2020-04" db="EMBL/GenBank/DDBJ databases">
        <authorList>
            <person name="Alioto T."/>
            <person name="Alioto T."/>
            <person name="Gomez Garrido J."/>
        </authorList>
    </citation>
    <scope>NUCLEOTIDE SEQUENCE</scope>
    <source>
        <strain evidence="1">A484AB</strain>
    </source>
</reference>
<dbReference type="PANTHER" id="PTHR31751">
    <property type="entry name" value="SI:CH211-108C17.2-RELATED-RELATED"/>
    <property type="match status" value="1"/>
</dbReference>
<keyword evidence="2" id="KW-1185">Reference proteome</keyword>
<evidence type="ECO:0000313" key="2">
    <source>
        <dbReference type="Proteomes" id="UP001152795"/>
    </source>
</evidence>
<dbReference type="OrthoDB" id="10065023at2759"/>
<gene>
    <name evidence="1" type="ORF">PACLA_8A035128</name>
</gene>
<dbReference type="AlphaFoldDB" id="A0A7D9I5V7"/>
<dbReference type="PANTHER" id="PTHR31751:SF7">
    <property type="entry name" value="THAP-TYPE DOMAIN-CONTAINING PROTEIN"/>
    <property type="match status" value="1"/>
</dbReference>
<dbReference type="EMBL" id="CACRXK020003534">
    <property type="protein sequence ID" value="CAB3999189.1"/>
    <property type="molecule type" value="Genomic_DNA"/>
</dbReference>
<name>A0A7D9I5V7_PARCT</name>
<sequence>MEKCIVFTDTLMALLTTLHGNVCKRENCDRPLDYRKTYVGTCLVVSWGCSSGHFGGRWAAQPSCNKIRAGNLMLGSALLLSGNSYTKVGLMFNFCNLQYFSSTLFNQYQQLYIAPAINEFWEQHKQQLWEEKADKEVVLSGDGGNDSPGHSAQYCTYSLADMNDQAILQMNVVDVREAAGKSNNMERIGFQRGMDALHQKLF</sequence>
<proteinExistence type="predicted"/>